<evidence type="ECO:0000256" key="3">
    <source>
        <dbReference type="ARBA" id="ARBA00023055"/>
    </source>
</evidence>
<name>A0ABQ9KEI9_HEVBR</name>
<dbReference type="Pfam" id="PF25037">
    <property type="entry name" value="VPS13_C"/>
    <property type="match status" value="1"/>
</dbReference>
<feature type="compositionally biased region" description="Low complexity" evidence="4">
    <location>
        <begin position="2185"/>
        <end position="2194"/>
    </location>
</feature>
<dbReference type="Gene3D" id="2.30.29.30">
    <property type="entry name" value="Pleckstrin-homology domain (PH domain)/Phosphotyrosine-binding domain (PTB)"/>
    <property type="match status" value="1"/>
</dbReference>
<feature type="region of interest" description="Disordered" evidence="4">
    <location>
        <begin position="2185"/>
        <end position="2206"/>
    </location>
</feature>
<keyword evidence="2" id="KW-0813">Transport</keyword>
<evidence type="ECO:0000256" key="4">
    <source>
        <dbReference type="SAM" id="MobiDB-lite"/>
    </source>
</evidence>
<dbReference type="InterPro" id="IPR026847">
    <property type="entry name" value="VPS13"/>
</dbReference>
<dbReference type="InterPro" id="IPR009543">
    <property type="entry name" value="VPS13_VAB"/>
</dbReference>
<dbReference type="PROSITE" id="PS50003">
    <property type="entry name" value="PH_DOMAIN"/>
    <property type="match status" value="1"/>
</dbReference>
<keyword evidence="3" id="KW-0445">Lipid transport</keyword>
<evidence type="ECO:0000256" key="1">
    <source>
        <dbReference type="ARBA" id="ARBA00006545"/>
    </source>
</evidence>
<dbReference type="SMART" id="SM00233">
    <property type="entry name" value="PH"/>
    <property type="match status" value="1"/>
</dbReference>
<dbReference type="InterPro" id="IPR011993">
    <property type="entry name" value="PH-like_dom_sf"/>
</dbReference>
<dbReference type="Pfam" id="PF06101">
    <property type="entry name" value="Vps62"/>
    <property type="match status" value="3"/>
</dbReference>
<evidence type="ECO:0000256" key="2">
    <source>
        <dbReference type="ARBA" id="ARBA00022448"/>
    </source>
</evidence>
<comment type="similarity">
    <text evidence="1">Belongs to the VPS13 family.</text>
</comment>
<dbReference type="InterPro" id="IPR026854">
    <property type="entry name" value="VPS13_N"/>
</dbReference>
<reference evidence="6 7" key="1">
    <citation type="journal article" date="2023" name="Plant Biotechnol. J.">
        <title>Chromosome-level wild Hevea brasiliensis genome provides new tools for genomic-assisted breeding and valuable loci to elevate rubber yield.</title>
        <authorList>
            <person name="Cheng H."/>
            <person name="Song X."/>
            <person name="Hu Y."/>
            <person name="Wu T."/>
            <person name="Yang Q."/>
            <person name="An Z."/>
            <person name="Feng S."/>
            <person name="Deng Z."/>
            <person name="Wu W."/>
            <person name="Zeng X."/>
            <person name="Tu M."/>
            <person name="Wang X."/>
            <person name="Huang H."/>
        </authorList>
    </citation>
    <scope>NUCLEOTIDE SEQUENCE [LARGE SCALE GENOMIC DNA]</scope>
    <source>
        <strain evidence="6">MT/VB/25A 57/8</strain>
    </source>
</reference>
<dbReference type="Pfam" id="PF00169">
    <property type="entry name" value="PH"/>
    <property type="match status" value="1"/>
</dbReference>
<dbReference type="Proteomes" id="UP001174677">
    <property type="component" value="Chromosome 18"/>
</dbReference>
<dbReference type="InterPro" id="IPR009291">
    <property type="entry name" value="Vps62"/>
</dbReference>
<feature type="domain" description="PH" evidence="5">
    <location>
        <begin position="801"/>
        <end position="913"/>
    </location>
</feature>
<evidence type="ECO:0000313" key="6">
    <source>
        <dbReference type="EMBL" id="KAJ9135143.1"/>
    </source>
</evidence>
<dbReference type="PANTHER" id="PTHR16166">
    <property type="entry name" value="VACUOLAR PROTEIN SORTING-ASSOCIATED PROTEIN VPS13"/>
    <property type="match status" value="1"/>
</dbReference>
<comment type="caution">
    <text evidence="6">The sequence shown here is derived from an EMBL/GenBank/DDBJ whole genome shotgun (WGS) entry which is preliminary data.</text>
</comment>
<dbReference type="SUPFAM" id="SSF50729">
    <property type="entry name" value="PH domain-like"/>
    <property type="match status" value="1"/>
</dbReference>
<evidence type="ECO:0000259" key="5">
    <source>
        <dbReference type="PROSITE" id="PS50003"/>
    </source>
</evidence>
<gene>
    <name evidence="6" type="ORF">P3X46_032357</name>
</gene>
<dbReference type="InterPro" id="IPR056748">
    <property type="entry name" value="VPS13-like_C"/>
</dbReference>
<dbReference type="Pfam" id="PF25036">
    <property type="entry name" value="VPS13_VAB"/>
    <property type="match status" value="2"/>
</dbReference>
<dbReference type="EMBL" id="JARPOI010000018">
    <property type="protein sequence ID" value="KAJ9135143.1"/>
    <property type="molecule type" value="Genomic_DNA"/>
</dbReference>
<dbReference type="InterPro" id="IPR001849">
    <property type="entry name" value="PH_domain"/>
</dbReference>
<dbReference type="Pfam" id="PF12624">
    <property type="entry name" value="VPS13_N"/>
    <property type="match status" value="1"/>
</dbReference>
<proteinExistence type="inferred from homology"/>
<evidence type="ECO:0000313" key="7">
    <source>
        <dbReference type="Proteomes" id="UP001174677"/>
    </source>
</evidence>
<dbReference type="PANTHER" id="PTHR16166:SF137">
    <property type="entry name" value="PLECKSTRIN HOMOLOGY (PH) DOMAIN-CONTAINING PROTEIN"/>
    <property type="match status" value="1"/>
</dbReference>
<organism evidence="6 7">
    <name type="scientific">Hevea brasiliensis</name>
    <name type="common">Para rubber tree</name>
    <name type="synonym">Siphonia brasiliensis</name>
    <dbReference type="NCBI Taxonomy" id="3981"/>
    <lineage>
        <taxon>Eukaryota</taxon>
        <taxon>Viridiplantae</taxon>
        <taxon>Streptophyta</taxon>
        <taxon>Embryophyta</taxon>
        <taxon>Tracheophyta</taxon>
        <taxon>Spermatophyta</taxon>
        <taxon>Magnoliopsida</taxon>
        <taxon>eudicotyledons</taxon>
        <taxon>Gunneridae</taxon>
        <taxon>Pentapetalae</taxon>
        <taxon>rosids</taxon>
        <taxon>fabids</taxon>
        <taxon>Malpighiales</taxon>
        <taxon>Euphorbiaceae</taxon>
        <taxon>Crotonoideae</taxon>
        <taxon>Micrandreae</taxon>
        <taxon>Hevea</taxon>
    </lineage>
</organism>
<accession>A0ABQ9KEI9</accession>
<protein>
    <recommendedName>
        <fullName evidence="5">PH domain-containing protein</fullName>
    </recommendedName>
</protein>
<sequence length="4327" mass="484786">MLEDQVAYLLQRYLGNYVQGLSKEALKISVWRGDVELTNMQLKPEALNALQLPVKVKAGFLGSVKLKVPWSRLGQDPVLVYLDQIFLLAEPATQVEGRSEDAVQEAKRSRVQEMEMKLLERAQKLKSEVNTSWLGSLINTIIGNLKLSISNIHIRYEDLESNPGHPFAAGVSLGKLSAVTVDDNGMETFVTGGTLDRIQKYIELDQLAIYLDSDISPWYINKPWENLLPSEWIRVFRFGTKDGKPADCIMKKHSYILQPVTGNAKYSKLRSNESVNGGRPLQKAEVNLDDVTLCLSKDGHGDILKLADNFAAFNQRLKYAHYRPLVPVKNNPRLWWIYAYRAVSDQMKKASGKLAWEQVLRYASLRKRYISLYASLLKSDPNRAIIDDNKEIEELDRELDIELILQWRMLAHKFVERSMESEIDSMKQKAKKSWWSFGWSSQSFKDESEQFRFSDEDWEQLNKLIGYKEGDDGQSVVFNEKMDALHTYLEVHVQHNASKLVDGDQECLAELSCDGLDCFIKLYPETKVFDMKLGSYQLSSPNGLVAESATASDSLIGVFCYKPFDAEVDWSMVVKASPCYMTYLKDSIDEIIKFFESNHSVSQTVALETAAAVQMTIDGVKRTAQQEVNRALKNQSRFLLDLDIAAPKITIPTEFCPNNVHPTKLLLDLGNLVIRSKDDNERRPSEELNMYLHFDLVLSDVSAFLVDGDYHWSQTSLHKSANSGKSIGISFLPVIDKCGVILRLQQIRSENPSYPSTRLSVRLPSLGFHFSPARYHRLMQVAKIFQGEDAENSNLICNWDQADFEGWLHLLIRKGMANREATWQRRYLCLVGPFLYVLENSGSKSYKQYLSLRGKQLYQLPVELVGGVQHVLAIYDAGRPVNKVVEDVNALILLCDSDDSRRNWQSRLQGAIYRASGSAPITGLSETSSDSDNSEIGLNSNLDASDVLEMERVFLTGVLDELKISFNYNHKHDLSFVKVLLAEEIPLFEFRAIGGQVEISIRANDMFVGTVLKSLEIEDLVCCNGISRSSFLARSFIRSEEHSSSLEQAGSHSFNDNNVTASEGEDSFYETSENLVDLEYLASPISHPFEDALLKPPTFNRITGLLPGDTVQNGMEDIELTNNLDSFVKAQIIIYDQNSSLYNNIDMQVSVTLATLSFFCRRPTILAIMEFVNAINVKDGNSESVGSSYLALLVEHDDTREEAVNDQYLTTIEEPVVKGLLGKGKSRIIFNIILNMARAQILLMNENETKLASLSQDNLLTDIKVFPSSFSIKAALGNLRISDESLPSNHAYFWICDMRNPGGSSFVELVFTSFSVDDEDYEGYEYSLFGQLSEVRIVYLNRFVQEVVNYFMGLVPNNSKGLVKLNNQVTNSEKSFTTSEIEGSPALKLDISLRKPIILMPRRTDSLDYLKLDVVHITVQNTFHWFCGDKSEMSAIHLEMLTIQVEDINLNVGTGTELGESIIQDVKGVSIGIRRSLRDLLHQIPSVEVAIKIEELKAALSNKEYQIITECALSNMSETPHLVPTLDHYSGTFSIDVVEPIVSQDTVGVSEAQNGEAWISMKVSVLINLVELSLHVGVARDASLATVQVAGGWLLYKSNNLGEGFLSATLKDFTVIDDREGTEEEFRLAIGKPEKIGYGPLCSMTENENQHMADANFKRDSEMKPTPTMLILDAKFAQHSTLVSLCVQRPQLLVALDFLLAVVEFFVPNMLSNEENKNPLHVVDAIILDNSIYRQSSAEISLSPLGPLIVDDERYDHFIFDGQGGILHLKDKQGRNLSAPSKEAIIYVGSGKKLQFKNVVIKNGKYLDSCVFLGSNSSYYASRDDQVHLEEDEASCMDSSRESIDGLQAQNAAVDRSTELIIEFQAIGPELTFYNTSEDVGMSPIVSNKLLHAQLDAFSRIVFKGDTVEMTANALGLMMESNGIRVLEPFDTSVNYSNASGRTNIHLSVSNIFMNFTFSILRLFLAVEEDILSFLRMTSKQITVACSEFDKVGTIRNPYSDQIYAFWRPRAPPGFAVLGDYLTPLDKPPTKGVVAVNMNFARVKRPISFKLIWPPLASKGTSNQGITSSVILENGQSGGDSSCSIWFPEAPRGYVALGCVVSAGRTQPPLSSAFCILASLVSPCSLRDCIAIFSPNLYPSPLAFWRVENSLGTFLPADPMTLSLIGGAYELRNIKFGLSESSTKASKSSDARTSSGDDALQSGKSSCVNSGRRFEAVASFQLIWWNQTSSSRKKLSIWRPIVPQGMVYFGDIAVKGYEPPNACIVLHDTGDEEFFKTPLDYQLVGQIKKQKGMDSISFWMPQAPPGFVSLGCIACKGSPKQLDFNKLRCMRSDMVAGDQFLEESVWDTSEAKFTAESFSIWTVGNELGTFMVRSGLKKPPRRFALKLADPNIPSGSDDSVIDAEIGTFSAVIFDDYGGLMVPLFNISLSGIGFNLHGRTDYLNSAISFSLAARSYNDKYESWEPLVEPVDGFLRYQYDLNAPGAASQLRLTSTRNLNLNVTISNANMIIQAYASWNSLSNVHEYYKKRDEFPPTYGARSVTDIHQRRNYYIIPQNKLGQDIFIRATEIRGLANIIRMPSGDMKPVKVPVSKNMLDSHLKGKLCSKVRKMATVVVVDAQFPRVGGLTSNFYTVAMRLTPNQGLDSESAFHQQSARTSGSISNLSSEVELVNWSEIFFFKVDCQDNYLLELIVTDIGKGDPIGFFSAPLNQIAANIQENLNQCDYLNYLTWIDLSPAKYLTANLGDKHKSSGRIRCAVLLSPGSDIEDRNDVPNNDRKSGFIQISPSMQGPWTSVRLNYAAPAACWRLGNDVVASEVSVQDGNRYVNIRSLVTVCNNTDFILDLHLVSNDASKPEELQSSDRAETDEFFETEIYNPTVGWVSYSDYSQATFGVQLPSGWEWIDDWHLDKSSVNPEGWVYSPDVESLKWPESFDPLMFVNHARQRRWIRNRRQFSGGVKQEISVGSLKPGDTVPLPLSGLTQSGMYVMQLRPSSVNAHDEYSWSSVVDKPGQTVQYGKLRGSEICVSTLTESDELLYCTPITGTSSNGSHRLWFCVSIQATEIAKDIHSDPIQDWTLVVKSPLSISNYLPFATEYSILEMQGSGHFVACARGIFAPGKTVKIHTADIGKPLFFSLLPQRGWLPIQDAVLISHPSGLPSKTISLRSSVSGRIVQLILEQNYDEEQPLLEKVIRVYAPYWFSTAKCPPLTYRLVDLARKKHAWKIALPFESKKSNEVILGEITEEEIYEGCTIASALNFKFLGFSVAIAQTGEDQYFGPVTDLSPLGDMDGSLDLYAYDADGNCIRLFISTKPCPYQSVPTKVISVRPFMTFTNRLGQDIFIKLNTEDEPKVLHAFDSRISFVHHRTVGADKLQVCLEDTEWSYPVQITKEDTFFLVLRRSNGTQKILRTEVRGYEEGSRFIVVFRFGSTDGPVRIENRTSSKTISIRQSGFGEDAWFVLEPLSTTNFSWEDPYGQKFIDAKIDSDGKIDAWKFDLERTGISSAEDGETRLQLYVTEMGDIKVARFTVNRGLISHGESTSMTAAGYWGDSHRQNEMLNDTTPLELIVELGVVGISVVDHRPKELCYLYLERVFLSYSTGYDGGTTSRFKVILGYLQLDNQLPLTLMPVLLAPEQTTDIHHPVFKMTITKHNENTDGIQVYPYVYIRVTEKVWRLNIHEPIIWAFVDFYNKLQLDRVPQSSTVTQVDPEIRIELIDVSEIRLKVSLETAPAQRPHGVLGVWSPILSAVGNAFKIQVHLRRVMHRDRFMRKSSIMPAIGNRIWRDLIHNPLHLIFSVDVLGMTSSTLASLSKGFAELSTDGQFLQLRSKQVGSRRITGVGDGIIQGTEALAQGVAFGVSGVLTKPVESARQNGLLGLAHGLGCGFLGIIVQPVSGALDFFSLTVDGIGASCSNCIEVLNNKTTFQRIRNPRAIRADCILREYSEKEAVGQMILCLAEASRHFGCAEIFKEPSKFAWSDYFEEFFVVPYQRIVLVSNKRVMLLQCPALDTMDKKPSKIMWDVPWEELMALELAKAGCRQPSHLLLHLKNFKRSENFVRVIKCNVEEESEGSEPQAVRICSVVRRMWKAYQSDMKSLILKVPSSQRHVYFSWSEADGEPHIPSKVIIKSRELSSSSNASSEGRFVEHSINFLKIWSSEHEPKGRCKLCRKQVLEDDRICSIWRPICPNGYISIGDIARVGSHPPNVAALYRNSDRLFALPMGYDLVWRNCRDDYKTPVSIWHPRAPEGFVAPGCVAVAGFEEPEPNLVRCVAESLVEETEFEEQKTWSAPDSYPWACHIYQVRSDALHFAALRQTREDSDWKPMRVVDDPHFPVQP</sequence>
<keyword evidence="7" id="KW-1185">Reference proteome</keyword>